<reference evidence="2 3" key="3">
    <citation type="journal article" date="2002" name="J. Gen. Virol.">
        <title>The expansion of a hypervariable, non-hr ori-like region in the genome of Cryptophlebia leucotreta granulovirus provides in vivo evidence for the utilization of baculovirus non-hr oris during replication.</title>
        <authorList>
            <person name="Jehle J.A."/>
        </authorList>
    </citation>
    <scope>NUCLEOTIDE SEQUENCE [LARGE SCALE GENOMIC DNA]</scope>
    <source>
        <strain evidence="2">CV3</strain>
    </source>
</reference>
<keyword evidence="1" id="KW-0472">Membrane</keyword>
<dbReference type="Proteomes" id="UP000203359">
    <property type="component" value="Segment"/>
</dbReference>
<proteinExistence type="predicted"/>
<reference evidence="2 3" key="1">
    <citation type="journal article" date="1994" name="J. Gen. Virol.">
        <title>Genome organization of the DNA-binding protein gene region of Cryptophlebia leucotreta granulosis virus is closely related to that of nuclear polyhedrosis viruses.</title>
        <authorList>
            <person name="Jehle J.A."/>
            <person name="Backhaus H."/>
        </authorList>
    </citation>
    <scope>NUCLEOTIDE SEQUENCE [LARGE SCALE GENOMIC DNA]</scope>
    <source>
        <strain evidence="2">CV3</strain>
    </source>
</reference>
<sequence>MCIKKLDYFYFEMIKIIPIFFYVICGAQNIGDYVHIQPISDTGFHYEFQNQLGFVVNTWSFILNIEYVKLKNRLADLQNITAEIHQAFDNTLINCSANYQSEVDYILNEKIVTLFDTHNSIEFLLIHKRLPKQTRRKRGLFGGAFNFVGRFYKYTLGVMDDRDAALLYEVAENANNTEFRVKTLTNETINLVKYVNSLRYALNIAENCESLDRKLVHIKDNLDDIESTYNKIIAGIQMALYSNRLSSLIMNPRILLDEMKSVDSNLWDNESEWVVKPSFEQMHSIMRMVQCNVFINPRDELMFVIQVPRIDKSKYMLYKPVPLPECDSNKICKFIPSQSQYIGFEMHKSKHYIRLDDTSTCNAIDNITLCYGSMTTKKIMYSPNCDVKLFKGLHHNNCEVHATRFHSEIFYSLNNVNRWLYMVIDKPVHAELNCGSGRYDKQITLNGTGILTLLKYCKLRTSRSLLISKHVANYEQETFAIVKFNFSNFLLPPDGHLGNKVAKNLDFDSLNDITKNLQRLLTREETDAIINIPNPDDNSNANWYTNLFGNWWWELKFIMYVFCVLILLTFVFYLKRIFCSGQNVVLPILSPR</sequence>
<dbReference type="GeneID" id="1725069"/>
<reference evidence="2 3" key="4">
    <citation type="journal article" date="2003" name="Virology">
        <title>The genome of the Cryptophlebia leucotreta granulovirus.</title>
        <authorList>
            <person name="Lange M."/>
            <person name="Jehle J.A."/>
        </authorList>
    </citation>
    <scope>NUCLEOTIDE SEQUENCE [LARGE SCALE GENOMIC DNA]</scope>
    <source>
        <strain evidence="2">CV3</strain>
    </source>
</reference>
<dbReference type="InterPro" id="IPR022048">
    <property type="entry name" value="Envelope_fusion-like"/>
</dbReference>
<keyword evidence="3" id="KW-1185">Reference proteome</keyword>
<protein>
    <recommendedName>
        <fullName evidence="4">F-protein</fullName>
    </recommendedName>
</protein>
<dbReference type="Pfam" id="PF12259">
    <property type="entry name" value="Baculo_F"/>
    <property type="match status" value="1"/>
</dbReference>
<evidence type="ECO:0000313" key="3">
    <source>
        <dbReference type="Proteomes" id="UP000203359"/>
    </source>
</evidence>
<organism evidence="2 3">
    <name type="scientific">Cryptophlebia leucotreta granulosis virus</name>
    <name type="common">ClGV</name>
    <name type="synonym">Cryptophlebia leucotreta granulovirus</name>
    <dbReference type="NCBI Taxonomy" id="35254"/>
    <lineage>
        <taxon>Viruses</taxon>
        <taxon>Viruses incertae sedis</taxon>
        <taxon>Naldaviricetes</taxon>
        <taxon>Lefavirales</taxon>
        <taxon>Baculoviridae</taxon>
        <taxon>Betabaculovirus</taxon>
        <taxon>Betabaculovirus cryleucotretae</taxon>
    </lineage>
</organism>
<evidence type="ECO:0008006" key="4">
    <source>
        <dbReference type="Google" id="ProtNLM"/>
    </source>
</evidence>
<dbReference type="EMBL" id="AY229987">
    <property type="protein sequence ID" value="AAQ21625.1"/>
    <property type="molecule type" value="Genomic_DNA"/>
</dbReference>
<keyword evidence="1" id="KW-1133">Transmembrane helix</keyword>
<keyword evidence="1" id="KW-0812">Transmembrane</keyword>
<name>Q7T5Q9_GVCL</name>
<dbReference type="KEGG" id="vg:1725069"/>
<accession>Q7T5Q9</accession>
<evidence type="ECO:0000313" key="2">
    <source>
        <dbReference type="EMBL" id="AAQ21625.1"/>
    </source>
</evidence>
<dbReference type="RefSeq" id="NP_891877.1">
    <property type="nucleotide sequence ID" value="NC_005068.1"/>
</dbReference>
<reference evidence="2 3" key="2">
    <citation type="journal article" date="1994" name="J. Gen. Virol.">
        <title>The granulin gene region of Cryptophlebia leucotreta granulosis virus: sequence analysis and phylogenetic considerations.</title>
        <authorList>
            <person name="Jehle J.A."/>
            <person name="Backhaus H."/>
        </authorList>
    </citation>
    <scope>NUCLEOTIDE SEQUENCE [LARGE SCALE GENOMIC DNA]</scope>
    <source>
        <strain evidence="2">CV3</strain>
    </source>
</reference>
<evidence type="ECO:0000256" key="1">
    <source>
        <dbReference type="SAM" id="Phobius"/>
    </source>
</evidence>
<organismHost>
    <name type="scientific">Tortricidae</name>
    <dbReference type="NCBI Taxonomy" id="7139"/>
</organismHost>
<feature type="transmembrane region" description="Helical" evidence="1">
    <location>
        <begin position="551"/>
        <end position="574"/>
    </location>
</feature>
<dbReference type="OrthoDB" id="3109at10239"/>